<proteinExistence type="predicted"/>
<protein>
    <submittedName>
        <fullName evidence="1">Uncharacterized protein</fullName>
    </submittedName>
</protein>
<sequence>MTSYKRKNKLWTIQKLVSFKNYFMMNKFSFRIFTNI</sequence>
<dbReference type="EMBL" id="MN740556">
    <property type="protein sequence ID" value="QHU32866.1"/>
    <property type="molecule type" value="Genomic_DNA"/>
</dbReference>
<name>A0A6C0LPM9_9ZZZZ</name>
<organism evidence="1">
    <name type="scientific">viral metagenome</name>
    <dbReference type="NCBI Taxonomy" id="1070528"/>
    <lineage>
        <taxon>unclassified sequences</taxon>
        <taxon>metagenomes</taxon>
        <taxon>organismal metagenomes</taxon>
    </lineage>
</organism>
<dbReference type="AlphaFoldDB" id="A0A6C0LPM9"/>
<evidence type="ECO:0000313" key="1">
    <source>
        <dbReference type="EMBL" id="QHU32866.1"/>
    </source>
</evidence>
<accession>A0A6C0LPM9</accession>
<reference evidence="1" key="1">
    <citation type="journal article" date="2020" name="Nature">
        <title>Giant virus diversity and host interactions through global metagenomics.</title>
        <authorList>
            <person name="Schulz F."/>
            <person name="Roux S."/>
            <person name="Paez-Espino D."/>
            <person name="Jungbluth S."/>
            <person name="Walsh D.A."/>
            <person name="Denef V.J."/>
            <person name="McMahon K.D."/>
            <person name="Konstantinidis K.T."/>
            <person name="Eloe-Fadrosh E.A."/>
            <person name="Kyrpides N.C."/>
            <person name="Woyke T."/>
        </authorList>
    </citation>
    <scope>NUCLEOTIDE SEQUENCE</scope>
    <source>
        <strain evidence="1">GVMAG-S-1014582-52</strain>
    </source>
</reference>